<evidence type="ECO:0000313" key="1">
    <source>
        <dbReference type="EMBL" id="RRT43382.1"/>
    </source>
</evidence>
<dbReference type="EMBL" id="AMZH03017196">
    <property type="protein sequence ID" value="RRT43382.1"/>
    <property type="molecule type" value="Genomic_DNA"/>
</dbReference>
<proteinExistence type="predicted"/>
<dbReference type="Proteomes" id="UP000287651">
    <property type="component" value="Unassembled WGS sequence"/>
</dbReference>
<accession>A0A426XV77</accession>
<gene>
    <name evidence="1" type="ORF">B296_00035625</name>
</gene>
<sequence length="136" mass="15265">MWLAGKHGRTWVRLIASDDRWRAGDWLPLRLIRRNTKSKVPTGESCGARQSRRLGGLVSLFGPPAETHEPRADMAPAGSSVFVSKNLTYRLADDVVDDRRLTARLTMCDVVKGPENPEKVMPNVARHYSNSNDLIR</sequence>
<organism evidence="1 2">
    <name type="scientific">Ensete ventricosum</name>
    <name type="common">Abyssinian banana</name>
    <name type="synonym">Musa ensete</name>
    <dbReference type="NCBI Taxonomy" id="4639"/>
    <lineage>
        <taxon>Eukaryota</taxon>
        <taxon>Viridiplantae</taxon>
        <taxon>Streptophyta</taxon>
        <taxon>Embryophyta</taxon>
        <taxon>Tracheophyta</taxon>
        <taxon>Spermatophyta</taxon>
        <taxon>Magnoliopsida</taxon>
        <taxon>Liliopsida</taxon>
        <taxon>Zingiberales</taxon>
        <taxon>Musaceae</taxon>
        <taxon>Ensete</taxon>
    </lineage>
</organism>
<comment type="caution">
    <text evidence="1">The sequence shown here is derived from an EMBL/GenBank/DDBJ whole genome shotgun (WGS) entry which is preliminary data.</text>
</comment>
<evidence type="ECO:0000313" key="2">
    <source>
        <dbReference type="Proteomes" id="UP000287651"/>
    </source>
</evidence>
<name>A0A426XV77_ENSVE</name>
<dbReference type="AlphaFoldDB" id="A0A426XV77"/>
<protein>
    <submittedName>
        <fullName evidence="1">Uncharacterized protein</fullName>
    </submittedName>
</protein>
<reference evidence="1 2" key="1">
    <citation type="journal article" date="2014" name="Agronomy (Basel)">
        <title>A Draft Genome Sequence for Ensete ventricosum, the Drought-Tolerant Tree Against Hunger.</title>
        <authorList>
            <person name="Harrison J."/>
            <person name="Moore K.A."/>
            <person name="Paszkiewicz K."/>
            <person name="Jones T."/>
            <person name="Grant M."/>
            <person name="Ambacheew D."/>
            <person name="Muzemil S."/>
            <person name="Studholme D.J."/>
        </authorList>
    </citation>
    <scope>NUCLEOTIDE SEQUENCE [LARGE SCALE GENOMIC DNA]</scope>
</reference>